<evidence type="ECO:0000313" key="1">
    <source>
        <dbReference type="EMBL" id="MFF4527407.1"/>
    </source>
</evidence>
<comment type="caution">
    <text evidence="1">The sequence shown here is derived from an EMBL/GenBank/DDBJ whole genome shotgun (WGS) entry which is preliminary data.</text>
</comment>
<gene>
    <name evidence="1" type="ORF">ACFY1D_39245</name>
</gene>
<dbReference type="EMBL" id="JBIAWJ010000037">
    <property type="protein sequence ID" value="MFF4527407.1"/>
    <property type="molecule type" value="Genomic_DNA"/>
</dbReference>
<organism evidence="1 2">
    <name type="scientific">Streptomyces bluensis</name>
    <dbReference type="NCBI Taxonomy" id="33897"/>
    <lineage>
        <taxon>Bacteria</taxon>
        <taxon>Bacillati</taxon>
        <taxon>Actinomycetota</taxon>
        <taxon>Actinomycetes</taxon>
        <taxon>Kitasatosporales</taxon>
        <taxon>Streptomycetaceae</taxon>
        <taxon>Streptomyces</taxon>
    </lineage>
</organism>
<sequence length="174" mass="19087">MPDPTEIAVISSVLPATLTFLFQRLDRLLTSRRAEPETDVDVPAGMVGTLQLPLEPSEDVLQARRGELELLREALADYADGTVPVRPSDHKLLRNMARTRGALEDIYRQHLTFEGEDRPASGPFVHQTVKTVTGEATGMDSDVIAGNSRVIQNVDTVEAGGKLIGMRGQRITRQ</sequence>
<protein>
    <submittedName>
        <fullName evidence="1">Uncharacterized protein</fullName>
    </submittedName>
</protein>
<dbReference type="Proteomes" id="UP001602058">
    <property type="component" value="Unassembled WGS sequence"/>
</dbReference>
<accession>A0ABW6UVB8</accession>
<proteinExistence type="predicted"/>
<keyword evidence="2" id="KW-1185">Reference proteome</keyword>
<dbReference type="RefSeq" id="WP_351087459.1">
    <property type="nucleotide sequence ID" value="NZ_JBEOZG010000052.1"/>
</dbReference>
<name>A0ABW6UVB8_9ACTN</name>
<evidence type="ECO:0000313" key="2">
    <source>
        <dbReference type="Proteomes" id="UP001602058"/>
    </source>
</evidence>
<reference evidence="1 2" key="1">
    <citation type="submission" date="2024-10" db="EMBL/GenBank/DDBJ databases">
        <title>The Natural Products Discovery Center: Release of the First 8490 Sequenced Strains for Exploring Actinobacteria Biosynthetic Diversity.</title>
        <authorList>
            <person name="Kalkreuter E."/>
            <person name="Kautsar S.A."/>
            <person name="Yang D."/>
            <person name="Bader C.D."/>
            <person name="Teijaro C.N."/>
            <person name="Fluegel L."/>
            <person name="Davis C.M."/>
            <person name="Simpson J.R."/>
            <person name="Lauterbach L."/>
            <person name="Steele A.D."/>
            <person name="Gui C."/>
            <person name="Meng S."/>
            <person name="Li G."/>
            <person name="Viehrig K."/>
            <person name="Ye F."/>
            <person name="Su P."/>
            <person name="Kiefer A.F."/>
            <person name="Nichols A."/>
            <person name="Cepeda A.J."/>
            <person name="Yan W."/>
            <person name="Fan B."/>
            <person name="Jiang Y."/>
            <person name="Adhikari A."/>
            <person name="Zheng C.-J."/>
            <person name="Schuster L."/>
            <person name="Cowan T.M."/>
            <person name="Smanski M.J."/>
            <person name="Chevrette M.G."/>
            <person name="De Carvalho L.P.S."/>
            <person name="Shen B."/>
        </authorList>
    </citation>
    <scope>NUCLEOTIDE SEQUENCE [LARGE SCALE GENOMIC DNA]</scope>
    <source>
        <strain evidence="1 2">NPDC001390</strain>
    </source>
</reference>